<organism evidence="1 2">
    <name type="scientific">Lipomyces kononenkoae</name>
    <name type="common">Yeast</name>
    <dbReference type="NCBI Taxonomy" id="34357"/>
    <lineage>
        <taxon>Eukaryota</taxon>
        <taxon>Fungi</taxon>
        <taxon>Dikarya</taxon>
        <taxon>Ascomycota</taxon>
        <taxon>Saccharomycotina</taxon>
        <taxon>Lipomycetes</taxon>
        <taxon>Lipomycetales</taxon>
        <taxon>Lipomycetaceae</taxon>
        <taxon>Lipomyces</taxon>
    </lineage>
</organism>
<accession>A0ACC3TAU8</accession>
<dbReference type="EMBL" id="MU971336">
    <property type="protein sequence ID" value="KAK9241043.1"/>
    <property type="molecule type" value="Genomic_DNA"/>
</dbReference>
<protein>
    <submittedName>
        <fullName evidence="1">Autophagocytosis associated protein</fullName>
    </submittedName>
</protein>
<sequence length="346" mass="38466">MLRLQSTLSSWREYLSPVSHVSTFKQTGEITPEEFVLAGDYLVYKFPTWSWSSAPLSKRRDFLPPDKQFLVTKHVASHVRAQAATGAYVSSSATADEREDEDGWTISYVSRSKTPPSMSPSTSESAGQPTVKAEEEDDDSVLDIDDMEANELEDSGYLQNTTADTSYPDHPSSSTVTTSLPDRSYNLYITYSTSYRVPKMYLSGFNAAGGPLSPVEMFEDIVSEYKDKTVTIESAPFLEHTTMVSIHPCRHAGVMKMLLSRAEARQRRIRAAQKDEEKARLGQEDLLAGMDGLELDSEGWEDVAGIAHEDDSEGEAIRVDQYLVIFLKFISSVTPGIEHDNTMTAL</sequence>
<dbReference type="Proteomes" id="UP001433508">
    <property type="component" value="Unassembled WGS sequence"/>
</dbReference>
<evidence type="ECO:0000313" key="1">
    <source>
        <dbReference type="EMBL" id="KAK9241043.1"/>
    </source>
</evidence>
<name>A0ACC3TAU8_LIPKO</name>
<keyword evidence="2" id="KW-1185">Reference proteome</keyword>
<evidence type="ECO:0000313" key="2">
    <source>
        <dbReference type="Proteomes" id="UP001433508"/>
    </source>
</evidence>
<gene>
    <name evidence="1" type="ORF">V1525DRAFT_453442</name>
</gene>
<reference evidence="2" key="1">
    <citation type="journal article" date="2024" name="Front. Bioeng. Biotechnol.">
        <title>Genome-scale model development and genomic sequencing of the oleaginous clade Lipomyces.</title>
        <authorList>
            <person name="Czajka J.J."/>
            <person name="Han Y."/>
            <person name="Kim J."/>
            <person name="Mondo S.J."/>
            <person name="Hofstad B.A."/>
            <person name="Robles A."/>
            <person name="Haridas S."/>
            <person name="Riley R."/>
            <person name="LaButti K."/>
            <person name="Pangilinan J."/>
            <person name="Andreopoulos W."/>
            <person name="Lipzen A."/>
            <person name="Yan J."/>
            <person name="Wang M."/>
            <person name="Ng V."/>
            <person name="Grigoriev I.V."/>
            <person name="Spatafora J.W."/>
            <person name="Magnuson J.K."/>
            <person name="Baker S.E."/>
            <person name="Pomraning K.R."/>
        </authorList>
    </citation>
    <scope>NUCLEOTIDE SEQUENCE [LARGE SCALE GENOMIC DNA]</scope>
    <source>
        <strain evidence="2">CBS 7786</strain>
    </source>
</reference>
<comment type="caution">
    <text evidence="1">The sequence shown here is derived from an EMBL/GenBank/DDBJ whole genome shotgun (WGS) entry which is preliminary data.</text>
</comment>
<proteinExistence type="predicted"/>